<comment type="caution">
    <text evidence="10">The sequence shown here is derived from an EMBL/GenBank/DDBJ whole genome shotgun (WGS) entry which is preliminary data.</text>
</comment>
<dbReference type="EMBL" id="JAEKNN010000061">
    <property type="protein sequence ID" value="MBJ7610314.1"/>
    <property type="molecule type" value="Genomic_DNA"/>
</dbReference>
<dbReference type="PANTHER" id="PTHR11579">
    <property type="entry name" value="PROTEIN-L-ISOASPARTATE O-METHYLTRANSFERASE"/>
    <property type="match status" value="1"/>
</dbReference>
<comment type="similarity">
    <text evidence="2">Belongs to the methyltransferase superfamily. L-isoaspartyl/D-aspartyl protein methyltransferase family.</text>
</comment>
<reference evidence="10 11" key="1">
    <citation type="submission" date="2020-10" db="EMBL/GenBank/DDBJ databases">
        <title>Ca. Dormibacterota MAGs.</title>
        <authorList>
            <person name="Montgomery K."/>
        </authorList>
    </citation>
    <scope>NUCLEOTIDE SEQUENCE [LARGE SCALE GENOMIC DNA]</scope>
    <source>
        <strain evidence="10">Mitchell_Peninsula_5</strain>
    </source>
</reference>
<dbReference type="EC" id="2.1.1.77" evidence="3 9"/>
<evidence type="ECO:0000256" key="5">
    <source>
        <dbReference type="ARBA" id="ARBA00022490"/>
    </source>
</evidence>
<comment type="subcellular location">
    <subcellularLocation>
        <location evidence="1">Cytoplasm</location>
    </subcellularLocation>
</comment>
<dbReference type="SUPFAM" id="SSF53335">
    <property type="entry name" value="S-adenosyl-L-methionine-dependent methyltransferases"/>
    <property type="match status" value="1"/>
</dbReference>
<dbReference type="Pfam" id="PF01135">
    <property type="entry name" value="PCMT"/>
    <property type="match status" value="1"/>
</dbReference>
<dbReference type="GO" id="GO:0030091">
    <property type="term" value="P:protein repair"/>
    <property type="evidence" value="ECO:0007669"/>
    <property type="project" value="UniProtKB-UniRule"/>
</dbReference>
<dbReference type="InterPro" id="IPR000682">
    <property type="entry name" value="PCMT"/>
</dbReference>
<evidence type="ECO:0000256" key="6">
    <source>
        <dbReference type="ARBA" id="ARBA00022603"/>
    </source>
</evidence>
<evidence type="ECO:0000256" key="2">
    <source>
        <dbReference type="ARBA" id="ARBA00005369"/>
    </source>
</evidence>
<dbReference type="NCBIfam" id="TIGR00080">
    <property type="entry name" value="pimt"/>
    <property type="match status" value="1"/>
</dbReference>
<dbReference type="PANTHER" id="PTHR11579:SF0">
    <property type="entry name" value="PROTEIN-L-ISOASPARTATE(D-ASPARTATE) O-METHYLTRANSFERASE"/>
    <property type="match status" value="1"/>
</dbReference>
<evidence type="ECO:0000313" key="10">
    <source>
        <dbReference type="EMBL" id="MBJ7610314.1"/>
    </source>
</evidence>
<dbReference type="CDD" id="cd02440">
    <property type="entry name" value="AdoMet_MTases"/>
    <property type="match status" value="1"/>
</dbReference>
<gene>
    <name evidence="10" type="ORF">JF887_12920</name>
</gene>
<evidence type="ECO:0000256" key="1">
    <source>
        <dbReference type="ARBA" id="ARBA00004496"/>
    </source>
</evidence>
<evidence type="ECO:0000313" key="11">
    <source>
        <dbReference type="Proteomes" id="UP000614410"/>
    </source>
</evidence>
<dbReference type="AlphaFoldDB" id="A0A934NJX5"/>
<keyword evidence="5" id="KW-0963">Cytoplasm</keyword>
<sequence>MLDTLRRGGIRDTRVLEAMAAVPRELFVPAALVGEAYADRALAIECGQSISQPLMVAAVAQALELTAGDTVLDVGTGSGYQAAVLCACGGRVVGIERVPELADSARRRLAALGIEVTVHVGDGSGGLPDRAPFDAIAVAATAPRMPVALPRQLREGGRLVIPLHREGDEMDELVRLRMTEGRWVTQALGPCRFVPMIGTDAYPPG</sequence>
<dbReference type="Proteomes" id="UP000614410">
    <property type="component" value="Unassembled WGS sequence"/>
</dbReference>
<keyword evidence="8" id="KW-0949">S-adenosyl-L-methionine</keyword>
<evidence type="ECO:0000256" key="4">
    <source>
        <dbReference type="ARBA" id="ARBA00013346"/>
    </source>
</evidence>
<dbReference type="Gene3D" id="3.40.50.150">
    <property type="entry name" value="Vaccinia Virus protein VP39"/>
    <property type="match status" value="1"/>
</dbReference>
<proteinExistence type="inferred from homology"/>
<dbReference type="NCBIfam" id="NF001453">
    <property type="entry name" value="PRK00312.1"/>
    <property type="match status" value="1"/>
</dbReference>
<evidence type="ECO:0000256" key="8">
    <source>
        <dbReference type="ARBA" id="ARBA00022691"/>
    </source>
</evidence>
<organism evidence="10 11">
    <name type="scientific">Candidatus Amunia macphersoniae</name>
    <dbReference type="NCBI Taxonomy" id="3127014"/>
    <lineage>
        <taxon>Bacteria</taxon>
        <taxon>Bacillati</taxon>
        <taxon>Candidatus Dormiibacterota</taxon>
        <taxon>Candidatus Dormibacteria</taxon>
        <taxon>Candidatus Aeolococcales</taxon>
        <taxon>Candidatus Aeolococcaceae</taxon>
        <taxon>Candidatus Amunia</taxon>
    </lineage>
</organism>
<keyword evidence="6 10" id="KW-0489">Methyltransferase</keyword>
<keyword evidence="7 10" id="KW-0808">Transferase</keyword>
<dbReference type="GO" id="GO:0005737">
    <property type="term" value="C:cytoplasm"/>
    <property type="evidence" value="ECO:0007669"/>
    <property type="project" value="UniProtKB-SubCell"/>
</dbReference>
<protein>
    <recommendedName>
        <fullName evidence="4 9">Protein-L-isoaspartate O-methyltransferase</fullName>
        <ecNumber evidence="3 9">2.1.1.77</ecNumber>
    </recommendedName>
</protein>
<evidence type="ECO:0000256" key="7">
    <source>
        <dbReference type="ARBA" id="ARBA00022679"/>
    </source>
</evidence>
<evidence type="ECO:0000256" key="3">
    <source>
        <dbReference type="ARBA" id="ARBA00011890"/>
    </source>
</evidence>
<dbReference type="GO" id="GO:0004719">
    <property type="term" value="F:protein-L-isoaspartate (D-aspartate) O-methyltransferase activity"/>
    <property type="evidence" value="ECO:0007669"/>
    <property type="project" value="UniProtKB-UniRule"/>
</dbReference>
<dbReference type="PROSITE" id="PS01279">
    <property type="entry name" value="PCMT"/>
    <property type="match status" value="1"/>
</dbReference>
<name>A0A934NJX5_9BACT</name>
<dbReference type="GO" id="GO:0032259">
    <property type="term" value="P:methylation"/>
    <property type="evidence" value="ECO:0007669"/>
    <property type="project" value="UniProtKB-KW"/>
</dbReference>
<accession>A0A934NJX5</accession>
<evidence type="ECO:0000256" key="9">
    <source>
        <dbReference type="NCBIfam" id="TIGR00080"/>
    </source>
</evidence>
<dbReference type="InterPro" id="IPR029063">
    <property type="entry name" value="SAM-dependent_MTases_sf"/>
</dbReference>